<gene>
    <name evidence="2" type="ORF">SAMEA4384070_01209</name>
</gene>
<organism evidence="2 3">
    <name type="scientific">Serratia ficaria</name>
    <dbReference type="NCBI Taxonomy" id="61651"/>
    <lineage>
        <taxon>Bacteria</taxon>
        <taxon>Pseudomonadati</taxon>
        <taxon>Pseudomonadota</taxon>
        <taxon>Gammaproteobacteria</taxon>
        <taxon>Enterobacterales</taxon>
        <taxon>Yersiniaceae</taxon>
        <taxon>Serratia</taxon>
    </lineage>
</organism>
<sequence>MDKYALHITLAIMFVIMLVMGSGCKPFVMQDVMP</sequence>
<dbReference type="EMBL" id="LT906479">
    <property type="protein sequence ID" value="SNV95315.1"/>
    <property type="molecule type" value="Genomic_DNA"/>
</dbReference>
<evidence type="ECO:0008006" key="4">
    <source>
        <dbReference type="Google" id="ProtNLM"/>
    </source>
</evidence>
<keyword evidence="3" id="KW-1185">Reference proteome</keyword>
<dbReference type="AlphaFoldDB" id="A0A240BI34"/>
<dbReference type="Proteomes" id="UP000215134">
    <property type="component" value="Chromosome 1"/>
</dbReference>
<accession>A0A240BI34</accession>
<evidence type="ECO:0000313" key="3">
    <source>
        <dbReference type="Proteomes" id="UP000215134"/>
    </source>
</evidence>
<proteinExistence type="predicted"/>
<keyword evidence="1" id="KW-1133">Transmembrane helix</keyword>
<keyword evidence="1" id="KW-0812">Transmembrane</keyword>
<protein>
    <recommendedName>
        <fullName evidence="4">Lipoprotein</fullName>
    </recommendedName>
</protein>
<evidence type="ECO:0000313" key="2">
    <source>
        <dbReference type="EMBL" id="SNV95315.1"/>
    </source>
</evidence>
<evidence type="ECO:0000256" key="1">
    <source>
        <dbReference type="SAM" id="Phobius"/>
    </source>
</evidence>
<dbReference type="KEGG" id="sfj:SAMEA4384070_1209"/>
<feature type="transmembrane region" description="Helical" evidence="1">
    <location>
        <begin position="6"/>
        <end position="28"/>
    </location>
</feature>
<reference evidence="2 3" key="1">
    <citation type="submission" date="2017-06" db="EMBL/GenBank/DDBJ databases">
        <authorList>
            <consortium name="Pathogen Informatics"/>
        </authorList>
    </citation>
    <scope>NUCLEOTIDE SEQUENCE [LARGE SCALE GENOMIC DNA]</scope>
    <source>
        <strain evidence="2 3">NCTC12148</strain>
    </source>
</reference>
<name>A0A240BI34_SERFI</name>
<dbReference type="PROSITE" id="PS51257">
    <property type="entry name" value="PROKAR_LIPOPROTEIN"/>
    <property type="match status" value="1"/>
</dbReference>
<keyword evidence="1" id="KW-0472">Membrane</keyword>